<dbReference type="PaxDb" id="4097-A0A1S4C1N5"/>
<dbReference type="KEGG" id="nta:107814125"/>
<dbReference type="RefSeq" id="XP_016494949.1">
    <property type="nucleotide sequence ID" value="XM_016639463.1"/>
</dbReference>
<feature type="compositionally biased region" description="Basic and acidic residues" evidence="1">
    <location>
        <begin position="46"/>
        <end position="61"/>
    </location>
</feature>
<dbReference type="OrthoDB" id="1306432at2759"/>
<dbReference type="AlphaFoldDB" id="A0A1S4C1N5"/>
<keyword evidence="2" id="KW-0732">Signal</keyword>
<accession>A0A1S4C1N5</accession>
<evidence type="ECO:0000256" key="2">
    <source>
        <dbReference type="SAM" id="SignalP"/>
    </source>
</evidence>
<name>A0A1S4C1N5_TOBAC</name>
<feature type="region of interest" description="Disordered" evidence="1">
    <location>
        <begin position="37"/>
        <end position="74"/>
    </location>
</feature>
<feature type="chain" id="PRO_5010179110" evidence="2">
    <location>
        <begin position="29"/>
        <end position="142"/>
    </location>
</feature>
<evidence type="ECO:0000313" key="3">
    <source>
        <dbReference type="RefSeq" id="XP_016494949.1"/>
    </source>
</evidence>
<feature type="signal peptide" evidence="2">
    <location>
        <begin position="1"/>
        <end position="28"/>
    </location>
</feature>
<protein>
    <submittedName>
        <fullName evidence="3">U1 small nuclear ribonucleoprotein C-like</fullName>
    </submittedName>
</protein>
<proteinExistence type="predicted"/>
<sequence length="142" mass="15057">MTCTFSVKLIVSVVTLLCLIHFSSVCNAKRMLRESKIGEENNYQGKGKENDNLFKEEKDDSASPSPATPNIGGFPFPFNFPPFSDGIPNIPFNFPFPDFGFPPASGGGLPGFGIPGTGDNNPFSFPIPGVPNVAVPPPAAVP</sequence>
<evidence type="ECO:0000256" key="1">
    <source>
        <dbReference type="SAM" id="MobiDB-lite"/>
    </source>
</evidence>
<feature type="region of interest" description="Disordered" evidence="1">
    <location>
        <begin position="114"/>
        <end position="142"/>
    </location>
</feature>
<organism evidence="3">
    <name type="scientific">Nicotiana tabacum</name>
    <name type="common">Common tobacco</name>
    <dbReference type="NCBI Taxonomy" id="4097"/>
    <lineage>
        <taxon>Eukaryota</taxon>
        <taxon>Viridiplantae</taxon>
        <taxon>Streptophyta</taxon>
        <taxon>Embryophyta</taxon>
        <taxon>Tracheophyta</taxon>
        <taxon>Spermatophyta</taxon>
        <taxon>Magnoliopsida</taxon>
        <taxon>eudicotyledons</taxon>
        <taxon>Gunneridae</taxon>
        <taxon>Pentapetalae</taxon>
        <taxon>asterids</taxon>
        <taxon>lamiids</taxon>
        <taxon>Solanales</taxon>
        <taxon>Solanaceae</taxon>
        <taxon>Nicotianoideae</taxon>
        <taxon>Nicotianeae</taxon>
        <taxon>Nicotiana</taxon>
    </lineage>
</organism>
<gene>
    <name evidence="3" type="primary">LOC107814125</name>
</gene>
<reference evidence="3" key="1">
    <citation type="submission" date="2025-08" db="UniProtKB">
        <authorList>
            <consortium name="RefSeq"/>
        </authorList>
    </citation>
    <scope>IDENTIFICATION</scope>
</reference>